<dbReference type="EMBL" id="KZ613950">
    <property type="protein sequence ID" value="PMD37117.1"/>
    <property type="molecule type" value="Genomic_DNA"/>
</dbReference>
<feature type="region of interest" description="Disordered" evidence="1">
    <location>
        <begin position="1"/>
        <end position="78"/>
    </location>
</feature>
<protein>
    <submittedName>
        <fullName evidence="3">Uncharacterized protein</fullName>
    </submittedName>
</protein>
<feature type="compositionally biased region" description="Basic and acidic residues" evidence="1">
    <location>
        <begin position="21"/>
        <end position="36"/>
    </location>
</feature>
<evidence type="ECO:0000313" key="4">
    <source>
        <dbReference type="Proteomes" id="UP000235786"/>
    </source>
</evidence>
<dbReference type="Proteomes" id="UP000235786">
    <property type="component" value="Unassembled WGS sequence"/>
</dbReference>
<feature type="compositionally biased region" description="Basic and acidic residues" evidence="1">
    <location>
        <begin position="108"/>
        <end position="119"/>
    </location>
</feature>
<keyword evidence="4" id="KW-1185">Reference proteome</keyword>
<gene>
    <name evidence="3" type="ORF">L207DRAFT_586793</name>
</gene>
<keyword evidence="2" id="KW-0812">Transmembrane</keyword>
<feature type="transmembrane region" description="Helical" evidence="2">
    <location>
        <begin position="521"/>
        <end position="546"/>
    </location>
</feature>
<name>A0A2J6RF21_HYAVF</name>
<evidence type="ECO:0000256" key="2">
    <source>
        <dbReference type="SAM" id="Phobius"/>
    </source>
</evidence>
<keyword evidence="2" id="KW-0472">Membrane</keyword>
<keyword evidence="2" id="KW-1133">Transmembrane helix</keyword>
<proteinExistence type="predicted"/>
<accession>A0A2J6RF21</accession>
<evidence type="ECO:0000256" key="1">
    <source>
        <dbReference type="SAM" id="MobiDB-lite"/>
    </source>
</evidence>
<evidence type="ECO:0000313" key="3">
    <source>
        <dbReference type="EMBL" id="PMD37117.1"/>
    </source>
</evidence>
<feature type="compositionally biased region" description="Polar residues" evidence="1">
    <location>
        <begin position="47"/>
        <end position="62"/>
    </location>
</feature>
<dbReference type="AlphaFoldDB" id="A0A2J6RF21"/>
<sequence length="565" mass="64294">MEKNAEKSDENPREPTQLGDPAHKPDSNEVHVDEVASSKADLATEPLLTNQGESSSSANSQDSPRKGGNAQPARQEEVTVPLAKLQELVRLCAEVLRDSPSLGPQPVDPERGLESKEFVSPEQEIERILGRVKPMTLEPVPLDPDLQARFQAEFSTTEDIDKLVLSHHALQSLQGSQEPTLIPNGEKEPAMIIKWRLSQLRGRDLSDLEKGVRFQALVCCCLAANDGEDRLGGILSYCYKQGVLKQPPDQGEDFQRKEYLRHASIIILDCWLVLNTLYQFQVDESPNSNHRYEPLLELWLYPERTFQEILGLKVSEIFKILDIRSQSLRKKEGEAAAGDAFAINDLNVGMLQSIGNLKIQWTSFADRHLQLDIENSILYILWTYERSESLLGSWKYRTRAYGNLPRMQEEIRKTWAILFLQKESFSKRLDDYDRIPPPYWVKSQAAKDARAIHLGKEDCPGQFQSAQERSIEISRNKNGLLYEDYDIFEDRLRRLRHYMDSKKPKGLSQLWKDNRDSLNYYTFWGVIIFGGLTVFLAFFSLSIGIAQTVAAFKTLAKTAPPPPTT</sequence>
<feature type="compositionally biased region" description="Basic and acidic residues" evidence="1">
    <location>
        <begin position="1"/>
        <end position="13"/>
    </location>
</feature>
<reference evidence="3 4" key="1">
    <citation type="submission" date="2016-04" db="EMBL/GenBank/DDBJ databases">
        <title>A degradative enzymes factory behind the ericoid mycorrhizal symbiosis.</title>
        <authorList>
            <consortium name="DOE Joint Genome Institute"/>
            <person name="Martino E."/>
            <person name="Morin E."/>
            <person name="Grelet G."/>
            <person name="Kuo A."/>
            <person name="Kohler A."/>
            <person name="Daghino S."/>
            <person name="Barry K."/>
            <person name="Choi C."/>
            <person name="Cichocki N."/>
            <person name="Clum A."/>
            <person name="Copeland A."/>
            <person name="Hainaut M."/>
            <person name="Haridas S."/>
            <person name="Labutti K."/>
            <person name="Lindquist E."/>
            <person name="Lipzen A."/>
            <person name="Khouja H.-R."/>
            <person name="Murat C."/>
            <person name="Ohm R."/>
            <person name="Olson A."/>
            <person name="Spatafora J."/>
            <person name="Veneault-Fourrey C."/>
            <person name="Henrissat B."/>
            <person name="Grigoriev I."/>
            <person name="Martin F."/>
            <person name="Perotto S."/>
        </authorList>
    </citation>
    <scope>NUCLEOTIDE SEQUENCE [LARGE SCALE GENOMIC DNA]</scope>
    <source>
        <strain evidence="3 4">F</strain>
    </source>
</reference>
<feature type="region of interest" description="Disordered" evidence="1">
    <location>
        <begin position="98"/>
        <end position="119"/>
    </location>
</feature>
<dbReference type="OrthoDB" id="5428890at2759"/>
<organism evidence="3 4">
    <name type="scientific">Hyaloscypha variabilis (strain UAMH 11265 / GT02V1 / F)</name>
    <name type="common">Meliniomyces variabilis</name>
    <dbReference type="NCBI Taxonomy" id="1149755"/>
    <lineage>
        <taxon>Eukaryota</taxon>
        <taxon>Fungi</taxon>
        <taxon>Dikarya</taxon>
        <taxon>Ascomycota</taxon>
        <taxon>Pezizomycotina</taxon>
        <taxon>Leotiomycetes</taxon>
        <taxon>Helotiales</taxon>
        <taxon>Hyaloscyphaceae</taxon>
        <taxon>Hyaloscypha</taxon>
        <taxon>Hyaloscypha variabilis</taxon>
    </lineage>
</organism>